<accession>A0A8H7ZBA9</accession>
<proteinExistence type="predicted"/>
<evidence type="ECO:0000313" key="3">
    <source>
        <dbReference type="Proteomes" id="UP000670092"/>
    </source>
</evidence>
<feature type="region of interest" description="Disordered" evidence="1">
    <location>
        <begin position="306"/>
        <end position="326"/>
    </location>
</feature>
<dbReference type="EMBL" id="JAEVHI010000001">
    <property type="protein sequence ID" value="KAG5305157.1"/>
    <property type="molecule type" value="Genomic_DNA"/>
</dbReference>
<organism evidence="2 3">
    <name type="scientific">Ajellomyces capsulatus</name>
    <name type="common">Darling's disease fungus</name>
    <name type="synonym">Histoplasma capsulatum</name>
    <dbReference type="NCBI Taxonomy" id="5037"/>
    <lineage>
        <taxon>Eukaryota</taxon>
        <taxon>Fungi</taxon>
        <taxon>Dikarya</taxon>
        <taxon>Ascomycota</taxon>
        <taxon>Pezizomycotina</taxon>
        <taxon>Eurotiomycetes</taxon>
        <taxon>Eurotiomycetidae</taxon>
        <taxon>Onygenales</taxon>
        <taxon>Ajellomycetaceae</taxon>
        <taxon>Histoplasma</taxon>
    </lineage>
</organism>
<name>A0A8H7ZBA9_AJECA</name>
<dbReference type="AlphaFoldDB" id="A0A8H7ZBA9"/>
<dbReference type="VEuPathDB" id="FungiDB:I7I52_03724"/>
<protein>
    <submittedName>
        <fullName evidence="2">Uncharacterized protein</fullName>
    </submittedName>
</protein>
<gene>
    <name evidence="2" type="ORF">I7I52_03724</name>
</gene>
<comment type="caution">
    <text evidence="2">The sequence shown here is derived from an EMBL/GenBank/DDBJ whole genome shotgun (WGS) entry which is preliminary data.</text>
</comment>
<reference evidence="2 3" key="1">
    <citation type="submission" date="2021-01" db="EMBL/GenBank/DDBJ databases">
        <title>Chromosome-level genome assembly of a human fungal pathogen reveals clustering of transcriptionally co-regulated genes.</title>
        <authorList>
            <person name="Voorhies M."/>
            <person name="Cohen S."/>
            <person name="Shea T.P."/>
            <person name="Petrus S."/>
            <person name="Munoz J.F."/>
            <person name="Poplawski S."/>
            <person name="Goldman W.E."/>
            <person name="Michael T."/>
            <person name="Cuomo C.A."/>
            <person name="Sil A."/>
            <person name="Beyhan S."/>
        </authorList>
    </citation>
    <scope>NUCLEOTIDE SEQUENCE [LARGE SCALE GENOMIC DNA]</scope>
    <source>
        <strain evidence="2 3">G184AR</strain>
    </source>
</reference>
<dbReference type="Proteomes" id="UP000670092">
    <property type="component" value="Unassembled WGS sequence"/>
</dbReference>
<sequence>MANTHTEHTSFAFRDQDFILEDYSDYPHDFCSLEIENLFPRAIFPILLKKTRVADTAYTLIEPALLLASRIIIQRWESFRIFVRRQHRNPTEGWLDSDGELELSKDEVISRVKSLMPDIDFDPEMKLNFRSFAETSLRPNAASDLIVLDYNLIRLLRDPGCRDSQKLAGLFFLAVLLCHELAHILEFRCIHGGKLRPDGEPFDTPPGITCREAGTGWETRAFGGRIHPICTAENHLLQIRGICIHSSAWNFEMMKVNESWIRRLFSEEHWIVDTHPLRPPIDVYVRHAFLEDELIDKHLESPLKRKTRGSDVRVEMQSPRKKRRPIEMMKICGGKKVKKGLS</sequence>
<dbReference type="OrthoDB" id="10254945at2759"/>
<evidence type="ECO:0000256" key="1">
    <source>
        <dbReference type="SAM" id="MobiDB-lite"/>
    </source>
</evidence>
<evidence type="ECO:0000313" key="2">
    <source>
        <dbReference type="EMBL" id="KAG5305157.1"/>
    </source>
</evidence>